<keyword evidence="1" id="KW-0812">Transmembrane</keyword>
<feature type="transmembrane region" description="Helical" evidence="1">
    <location>
        <begin position="157"/>
        <end position="181"/>
    </location>
</feature>
<feature type="transmembrane region" description="Helical" evidence="1">
    <location>
        <begin position="193"/>
        <end position="210"/>
    </location>
</feature>
<protein>
    <recommendedName>
        <fullName evidence="2">CAAX prenyl protease 2/Lysostaphin resistance protein A-like domain-containing protein</fullName>
    </recommendedName>
</protein>
<dbReference type="GO" id="GO:0004175">
    <property type="term" value="F:endopeptidase activity"/>
    <property type="evidence" value="ECO:0007669"/>
    <property type="project" value="UniProtKB-ARBA"/>
</dbReference>
<name>A0A1M5AWN3_9GAMM</name>
<keyword evidence="1" id="KW-0472">Membrane</keyword>
<reference evidence="4" key="1">
    <citation type="submission" date="2016-11" db="EMBL/GenBank/DDBJ databases">
        <authorList>
            <person name="Varghese N."/>
            <person name="Submissions S."/>
        </authorList>
    </citation>
    <scope>NUCLEOTIDE SEQUENCE [LARGE SCALE GENOMIC DNA]</scope>
    <source>
        <strain evidence="4">CGMCC 1.7063</strain>
    </source>
</reference>
<keyword evidence="4" id="KW-1185">Reference proteome</keyword>
<evidence type="ECO:0000313" key="3">
    <source>
        <dbReference type="EMBL" id="SHF34620.1"/>
    </source>
</evidence>
<evidence type="ECO:0000313" key="4">
    <source>
        <dbReference type="Proteomes" id="UP000184170"/>
    </source>
</evidence>
<dbReference type="AlphaFoldDB" id="A0A1M5AWN3"/>
<feature type="transmembrane region" description="Helical" evidence="1">
    <location>
        <begin position="241"/>
        <end position="263"/>
    </location>
</feature>
<sequence length="265" mass="28864">MGSESLHRDGPHRALQGRNAGLWAAPLLLTLCAIPFGWTGLAAPLIWLSLYVIETTHGWQRGLGYLAAAVLMLTTAMGLLPGGTRIELMPPYTDAAGNSIYANFNTGKAVIAIALVAFMLRLRQSIRVADLPYILAAVTVPIVCGLLVFGISGKFTLTIVVAAVINLLIVCVSEEGFFRWILQRGAETALQRWRWRWLAVPLVTAVFTFLHTGWAASAPALALVTVAGLCYALLWHLRQNFWACVLAHWGVNLLHLFALPYPLPG</sequence>
<feature type="transmembrane region" description="Helical" evidence="1">
    <location>
        <begin position="132"/>
        <end position="151"/>
    </location>
</feature>
<feature type="transmembrane region" description="Helical" evidence="1">
    <location>
        <begin position="216"/>
        <end position="234"/>
    </location>
</feature>
<proteinExistence type="predicted"/>
<evidence type="ECO:0000259" key="2">
    <source>
        <dbReference type="Pfam" id="PF02517"/>
    </source>
</evidence>
<feature type="transmembrane region" description="Helical" evidence="1">
    <location>
        <begin position="20"/>
        <end position="50"/>
    </location>
</feature>
<feature type="domain" description="CAAX prenyl protease 2/Lysostaphin resistance protein A-like" evidence="2">
    <location>
        <begin position="158"/>
        <end position="254"/>
    </location>
</feature>
<keyword evidence="1" id="KW-1133">Transmembrane helix</keyword>
<dbReference type="GO" id="GO:0080120">
    <property type="term" value="P:CAAX-box protein maturation"/>
    <property type="evidence" value="ECO:0007669"/>
    <property type="project" value="UniProtKB-ARBA"/>
</dbReference>
<dbReference type="InterPro" id="IPR003675">
    <property type="entry name" value="Rce1/LyrA-like_dom"/>
</dbReference>
<accession>A0A1M5AWN3</accession>
<dbReference type="OrthoDB" id="5322702at2"/>
<organism evidence="3 4">
    <name type="scientific">Microbulbifer donghaiensis</name>
    <dbReference type="NCBI Taxonomy" id="494016"/>
    <lineage>
        <taxon>Bacteria</taxon>
        <taxon>Pseudomonadati</taxon>
        <taxon>Pseudomonadota</taxon>
        <taxon>Gammaproteobacteria</taxon>
        <taxon>Cellvibrionales</taxon>
        <taxon>Microbulbiferaceae</taxon>
        <taxon>Microbulbifer</taxon>
    </lineage>
</organism>
<dbReference type="Pfam" id="PF02517">
    <property type="entry name" value="Rce1-like"/>
    <property type="match status" value="1"/>
</dbReference>
<gene>
    <name evidence="3" type="ORF">SAMN04487965_1993</name>
</gene>
<dbReference type="Proteomes" id="UP000184170">
    <property type="component" value="Unassembled WGS sequence"/>
</dbReference>
<dbReference type="EMBL" id="FQVA01000001">
    <property type="protein sequence ID" value="SHF34620.1"/>
    <property type="molecule type" value="Genomic_DNA"/>
</dbReference>
<feature type="transmembrane region" description="Helical" evidence="1">
    <location>
        <begin position="100"/>
        <end position="120"/>
    </location>
</feature>
<dbReference type="STRING" id="494016.SAMN04487965_1993"/>
<evidence type="ECO:0000256" key="1">
    <source>
        <dbReference type="SAM" id="Phobius"/>
    </source>
</evidence>
<feature type="transmembrane region" description="Helical" evidence="1">
    <location>
        <begin position="62"/>
        <end position="80"/>
    </location>
</feature>
<dbReference type="RefSeq" id="WP_073274161.1">
    <property type="nucleotide sequence ID" value="NZ_FQVA01000001.1"/>
</dbReference>